<sequence>MGRRSDFPRIAKDLYSTPATALPPLLVHLPGPVRYLEPTAGNGALVRGLAEHGHICRLAIDLEPADPQIVRRDALSLTSADTLGIDLIIGNLPWSWSLFQPLLEHLLTLGLPIWILRDTPWLFNRRSSALVDRCALVQPTRRLRWIPNTKDCAKDDCAWHFFPTGHRGGPKILPRIEVRRPTWSLP</sequence>
<dbReference type="InterPro" id="IPR029063">
    <property type="entry name" value="SAM-dependent_MTases_sf"/>
</dbReference>
<accession>A0ABU8KWM2</accession>
<evidence type="ECO:0000313" key="1">
    <source>
        <dbReference type="EMBL" id="MEI9409344.1"/>
    </source>
</evidence>
<evidence type="ECO:0008006" key="3">
    <source>
        <dbReference type="Google" id="ProtNLM"/>
    </source>
</evidence>
<proteinExistence type="predicted"/>
<name>A0ABU8KWM2_9HYPH</name>
<evidence type="ECO:0000313" key="2">
    <source>
        <dbReference type="Proteomes" id="UP001387293"/>
    </source>
</evidence>
<dbReference type="EMBL" id="JAPYKS010000007">
    <property type="protein sequence ID" value="MEI9409344.1"/>
    <property type="molecule type" value="Genomic_DNA"/>
</dbReference>
<reference evidence="1 2" key="1">
    <citation type="submission" date="2022-12" db="EMBL/GenBank/DDBJ databases">
        <authorList>
            <person name="Muema E."/>
        </authorList>
    </citation>
    <scope>NUCLEOTIDE SEQUENCE [LARGE SCALE GENOMIC DNA]</scope>
    <source>
        <strain evidence="2">1326</strain>
    </source>
</reference>
<keyword evidence="2" id="KW-1185">Reference proteome</keyword>
<dbReference type="Proteomes" id="UP001387293">
    <property type="component" value="Unassembled WGS sequence"/>
</dbReference>
<dbReference type="RefSeq" id="WP_337106308.1">
    <property type="nucleotide sequence ID" value="NZ_JAPYKS010000007.1"/>
</dbReference>
<dbReference type="Gene3D" id="3.40.50.150">
    <property type="entry name" value="Vaccinia Virus protein VP39"/>
    <property type="match status" value="1"/>
</dbReference>
<gene>
    <name evidence="1" type="ORF">O7A60_11265</name>
</gene>
<protein>
    <recommendedName>
        <fullName evidence="3">SAM-dependent methyltransferase</fullName>
    </recommendedName>
</protein>
<comment type="caution">
    <text evidence="1">The sequence shown here is derived from an EMBL/GenBank/DDBJ whole genome shotgun (WGS) entry which is preliminary data.</text>
</comment>
<organism evidence="1 2">
    <name type="scientific">Mesorhizobium salmacidum</name>
    <dbReference type="NCBI Taxonomy" id="3015171"/>
    <lineage>
        <taxon>Bacteria</taxon>
        <taxon>Pseudomonadati</taxon>
        <taxon>Pseudomonadota</taxon>
        <taxon>Alphaproteobacteria</taxon>
        <taxon>Hyphomicrobiales</taxon>
        <taxon>Phyllobacteriaceae</taxon>
        <taxon>Mesorhizobium</taxon>
    </lineage>
</organism>
<dbReference type="SUPFAM" id="SSF53335">
    <property type="entry name" value="S-adenosyl-L-methionine-dependent methyltransferases"/>
    <property type="match status" value="1"/>
</dbReference>